<evidence type="ECO:0000256" key="1">
    <source>
        <dbReference type="SAM" id="MobiDB-lite"/>
    </source>
</evidence>
<keyword evidence="2" id="KW-0812">Transmembrane</keyword>
<feature type="non-terminal residue" evidence="4">
    <location>
        <position position="377"/>
    </location>
</feature>
<sequence length="377" mass="39979">FVPRVQLTPSAFMLGAAAGLLVMLSASVLALWRARSSQAVRELVGGGRSGQTVGASRLSRALVVLQAALGMMLLMVALLFAHSQQGLAHANLGIRADHVISTTITPPLSLYPNVQALNTLARQVIARMRAIPGARFVGALNVSPVGGYVPLRLQSSSPTAEHVNYQFLQGDLLRALGVPLLRGRLFDRTDHAGGAAVAVVNEAFVQRHMHGNPLGQQVRFDLRAYGLPDEAVTVVGVVGNIKTFGPSYPAPGAVYVPMAQVPPRLLLALIDRLHFEAAVSGSPITYADAMRQAVLAVAPQLAVQHARPLSERVLQLLRAHPRDGRDHGRAGRGCAAAGQPGAVRRGQRGHAGAVSRVGRARGAWAPTPRRLILHVLR</sequence>
<feature type="transmembrane region" description="Helical" evidence="2">
    <location>
        <begin position="12"/>
        <end position="32"/>
    </location>
</feature>
<reference evidence="4" key="2">
    <citation type="journal article" date="2014" name="ISME J.">
        <title>Microbial stratification in low pH oxic and suboxic macroscopic growths along an acid mine drainage.</title>
        <authorList>
            <person name="Mendez-Garcia C."/>
            <person name="Mesa V."/>
            <person name="Sprenger R.R."/>
            <person name="Richter M."/>
            <person name="Diez M.S."/>
            <person name="Solano J."/>
            <person name="Bargiela R."/>
            <person name="Golyshina O.V."/>
            <person name="Manteca A."/>
            <person name="Ramos J.L."/>
            <person name="Gallego J.R."/>
            <person name="Llorente I."/>
            <person name="Martins Dos Santos V.A."/>
            <person name="Jensen O.N."/>
            <person name="Pelaez A.I."/>
            <person name="Sanchez J."/>
            <person name="Ferrer M."/>
        </authorList>
    </citation>
    <scope>NUCLEOTIDE SEQUENCE</scope>
</reference>
<feature type="non-terminal residue" evidence="4">
    <location>
        <position position="1"/>
    </location>
</feature>
<dbReference type="Pfam" id="PF12704">
    <property type="entry name" value="MacB_PCD"/>
    <property type="match status" value="1"/>
</dbReference>
<feature type="transmembrane region" description="Helical" evidence="2">
    <location>
        <begin position="61"/>
        <end position="81"/>
    </location>
</feature>
<proteinExistence type="predicted"/>
<name>T1A956_9ZZZZ</name>
<gene>
    <name evidence="4" type="ORF">B2A_04929</name>
</gene>
<keyword evidence="2" id="KW-1133">Transmembrane helix</keyword>
<dbReference type="InterPro" id="IPR025857">
    <property type="entry name" value="MacB_PCD"/>
</dbReference>
<dbReference type="EMBL" id="AUZZ01003361">
    <property type="protein sequence ID" value="EQD57181.1"/>
    <property type="molecule type" value="Genomic_DNA"/>
</dbReference>
<evidence type="ECO:0000259" key="3">
    <source>
        <dbReference type="Pfam" id="PF12704"/>
    </source>
</evidence>
<keyword evidence="2" id="KW-0472">Membrane</keyword>
<dbReference type="AlphaFoldDB" id="T1A956"/>
<feature type="domain" description="MacB-like periplasmic core" evidence="3">
    <location>
        <begin position="62"/>
        <end position="265"/>
    </location>
</feature>
<evidence type="ECO:0000313" key="4">
    <source>
        <dbReference type="EMBL" id="EQD57181.1"/>
    </source>
</evidence>
<reference evidence="4" key="1">
    <citation type="submission" date="2013-08" db="EMBL/GenBank/DDBJ databases">
        <authorList>
            <person name="Mendez C."/>
            <person name="Richter M."/>
            <person name="Ferrer M."/>
            <person name="Sanchez J."/>
        </authorList>
    </citation>
    <scope>NUCLEOTIDE SEQUENCE</scope>
</reference>
<protein>
    <submittedName>
        <fullName evidence="4">Permease</fullName>
    </submittedName>
</protein>
<evidence type="ECO:0000256" key="2">
    <source>
        <dbReference type="SAM" id="Phobius"/>
    </source>
</evidence>
<feature type="compositionally biased region" description="Low complexity" evidence="1">
    <location>
        <begin position="332"/>
        <end position="342"/>
    </location>
</feature>
<comment type="caution">
    <text evidence="4">The sequence shown here is derived from an EMBL/GenBank/DDBJ whole genome shotgun (WGS) entry which is preliminary data.</text>
</comment>
<accession>T1A956</accession>
<feature type="region of interest" description="Disordered" evidence="1">
    <location>
        <begin position="322"/>
        <end position="354"/>
    </location>
</feature>
<organism evidence="4">
    <name type="scientific">mine drainage metagenome</name>
    <dbReference type="NCBI Taxonomy" id="410659"/>
    <lineage>
        <taxon>unclassified sequences</taxon>
        <taxon>metagenomes</taxon>
        <taxon>ecological metagenomes</taxon>
    </lineage>
</organism>